<evidence type="ECO:0000313" key="2">
    <source>
        <dbReference type="Proteomes" id="UP001164539"/>
    </source>
</evidence>
<dbReference type="Proteomes" id="UP001164539">
    <property type="component" value="Chromosome 6"/>
</dbReference>
<keyword evidence="2" id="KW-1185">Reference proteome</keyword>
<dbReference type="EMBL" id="CM051399">
    <property type="protein sequence ID" value="KAJ4716668.1"/>
    <property type="molecule type" value="Genomic_DNA"/>
</dbReference>
<sequence length="273" mass="30664">MINSSSSKKHDPDQPEVSGPAPKLLRTKMSKPEDTEKKNLNKKLKDVEISVPIVYGNIAFWLGKKASEYQSHKWTVYVRGATNEDLGAVIKRAVFQLHSSFSNPTRVVESPPFELSESGWGEFEIAITLYFHSDVCDKPLNLYHHLKLYPEDESGPKSTKKPVVVESYDELVFPEPSESFLARAQNHPAITFPRLPAGLTLPPPVPTEDASKKKRGDTKDHPLGQCFMNFSEADELLQLAAARQQVQTHIAKLKRQISMVDGQQQQLRSTSDQ</sequence>
<comment type="caution">
    <text evidence="1">The sequence shown here is derived from an EMBL/GenBank/DDBJ whole genome shotgun (WGS) entry which is preliminary data.</text>
</comment>
<evidence type="ECO:0000313" key="1">
    <source>
        <dbReference type="EMBL" id="KAJ4716668.1"/>
    </source>
</evidence>
<protein>
    <submittedName>
        <fullName evidence="1">Transcription initiation factor TFIID subunit 14b-like</fullName>
    </submittedName>
</protein>
<proteinExistence type="predicted"/>
<accession>A0ACC1XZS7</accession>
<name>A0ACC1XZS7_MELAZ</name>
<reference evidence="1 2" key="1">
    <citation type="journal article" date="2023" name="Science">
        <title>Complex scaffold remodeling in plant triterpene biosynthesis.</title>
        <authorList>
            <person name="De La Pena R."/>
            <person name="Hodgson H."/>
            <person name="Liu J.C."/>
            <person name="Stephenson M.J."/>
            <person name="Martin A.C."/>
            <person name="Owen C."/>
            <person name="Harkess A."/>
            <person name="Leebens-Mack J."/>
            <person name="Jimenez L.E."/>
            <person name="Osbourn A."/>
            <person name="Sattely E.S."/>
        </authorList>
    </citation>
    <scope>NUCLEOTIDE SEQUENCE [LARGE SCALE GENOMIC DNA]</scope>
    <source>
        <strain evidence="2">cv. JPN11</strain>
        <tissue evidence="1">Leaf</tissue>
    </source>
</reference>
<gene>
    <name evidence="1" type="ORF">OWV82_011650</name>
</gene>
<organism evidence="1 2">
    <name type="scientific">Melia azedarach</name>
    <name type="common">Chinaberry tree</name>
    <dbReference type="NCBI Taxonomy" id="155640"/>
    <lineage>
        <taxon>Eukaryota</taxon>
        <taxon>Viridiplantae</taxon>
        <taxon>Streptophyta</taxon>
        <taxon>Embryophyta</taxon>
        <taxon>Tracheophyta</taxon>
        <taxon>Spermatophyta</taxon>
        <taxon>Magnoliopsida</taxon>
        <taxon>eudicotyledons</taxon>
        <taxon>Gunneridae</taxon>
        <taxon>Pentapetalae</taxon>
        <taxon>rosids</taxon>
        <taxon>malvids</taxon>
        <taxon>Sapindales</taxon>
        <taxon>Meliaceae</taxon>
        <taxon>Melia</taxon>
    </lineage>
</organism>